<sequence length="601" mass="64959">METPSPFVSLLGTNYAATSEEATKLSEFLAGPMCKLNELQGEIFRVKALYDALTEQHTELSCEISRHQALMAPIRRLPVDIIQEIFVRCLPTAHDAIISPRECPILLTRICSGWRHIALKTAALWASIHVPIPTDTVPGYYTPPSWPSPTQPSSQFASAIAIADRRARAIKTWLERSGECTLSISLYDREHTTHAAVYKTILDALIPFSRRWRVLKCQTPARSVMSIASIPSSDLPFLDSLTICGSSAHGVFPASPGVIAPGGVGLWAESGVVRAPRLRSISYNNITEDFTNFPLQWPQLTSISLQGITWPAAEAMSVPRLAAVLARCRDLRYCSLEIASLRNGSGASISGALDELPPKTIALPHLKTLIISAGRNNLSMLLDALDVPVLVHLEVHALLPSPSSLLALLRRTAHTLHELAIDPQTFTPSEVFACLETCTGLTKLSLLPNYLSAHQAWTPPSLHQNWGGGGGSLPGDAAEAPVALDDVFLRRVLVPGTGTILLPRLMALVCHVGDFSDTCVLEVIQERVTSAARDGSVASMTYFEVVFGRPQENPMADAVKDLEDVGVTCVLSYGSPLPLNVHSPSDGIASPGTPLPWVPIF</sequence>
<dbReference type="InterPro" id="IPR032675">
    <property type="entry name" value="LRR_dom_sf"/>
</dbReference>
<keyword evidence="2" id="KW-1185">Reference proteome</keyword>
<dbReference type="EMBL" id="KN817615">
    <property type="protein sequence ID" value="KJA16742.1"/>
    <property type="molecule type" value="Genomic_DNA"/>
</dbReference>
<organism evidence="1 2">
    <name type="scientific">Hypholoma sublateritium (strain FD-334 SS-4)</name>
    <dbReference type="NCBI Taxonomy" id="945553"/>
    <lineage>
        <taxon>Eukaryota</taxon>
        <taxon>Fungi</taxon>
        <taxon>Dikarya</taxon>
        <taxon>Basidiomycota</taxon>
        <taxon>Agaricomycotina</taxon>
        <taxon>Agaricomycetes</taxon>
        <taxon>Agaricomycetidae</taxon>
        <taxon>Agaricales</taxon>
        <taxon>Agaricineae</taxon>
        <taxon>Strophariaceae</taxon>
        <taxon>Hypholoma</taxon>
    </lineage>
</organism>
<dbReference type="AlphaFoldDB" id="A0A0D2KQ59"/>
<evidence type="ECO:0008006" key="3">
    <source>
        <dbReference type="Google" id="ProtNLM"/>
    </source>
</evidence>
<name>A0A0D2KQ59_HYPSF</name>
<evidence type="ECO:0000313" key="2">
    <source>
        <dbReference type="Proteomes" id="UP000054270"/>
    </source>
</evidence>
<gene>
    <name evidence="1" type="ORF">HYPSUDRAFT_47001</name>
</gene>
<accession>A0A0D2KQ59</accession>
<dbReference type="STRING" id="945553.A0A0D2KQ59"/>
<reference evidence="2" key="1">
    <citation type="submission" date="2014-04" db="EMBL/GenBank/DDBJ databases">
        <title>Evolutionary Origins and Diversification of the Mycorrhizal Mutualists.</title>
        <authorList>
            <consortium name="DOE Joint Genome Institute"/>
            <consortium name="Mycorrhizal Genomics Consortium"/>
            <person name="Kohler A."/>
            <person name="Kuo A."/>
            <person name="Nagy L.G."/>
            <person name="Floudas D."/>
            <person name="Copeland A."/>
            <person name="Barry K.W."/>
            <person name="Cichocki N."/>
            <person name="Veneault-Fourrey C."/>
            <person name="LaButti K."/>
            <person name="Lindquist E.A."/>
            <person name="Lipzen A."/>
            <person name="Lundell T."/>
            <person name="Morin E."/>
            <person name="Murat C."/>
            <person name="Riley R."/>
            <person name="Ohm R."/>
            <person name="Sun H."/>
            <person name="Tunlid A."/>
            <person name="Henrissat B."/>
            <person name="Grigoriev I.V."/>
            <person name="Hibbett D.S."/>
            <person name="Martin F."/>
        </authorList>
    </citation>
    <scope>NUCLEOTIDE SEQUENCE [LARGE SCALE GENOMIC DNA]</scope>
    <source>
        <strain evidence="2">FD-334 SS-4</strain>
    </source>
</reference>
<evidence type="ECO:0000313" key="1">
    <source>
        <dbReference type="EMBL" id="KJA16742.1"/>
    </source>
</evidence>
<dbReference type="Gene3D" id="3.80.10.10">
    <property type="entry name" value="Ribonuclease Inhibitor"/>
    <property type="match status" value="1"/>
</dbReference>
<protein>
    <recommendedName>
        <fullName evidence="3">F-box domain-containing protein</fullName>
    </recommendedName>
</protein>
<dbReference type="SUPFAM" id="SSF52047">
    <property type="entry name" value="RNI-like"/>
    <property type="match status" value="1"/>
</dbReference>
<dbReference type="Proteomes" id="UP000054270">
    <property type="component" value="Unassembled WGS sequence"/>
</dbReference>
<proteinExistence type="predicted"/>
<dbReference type="OrthoDB" id="3365698at2759"/>
<dbReference type="OMA" id="CIESSCH"/>